<protein>
    <recommendedName>
        <fullName evidence="4">Clr5 domain-containing protein</fullName>
    </recommendedName>
</protein>
<dbReference type="RefSeq" id="XP_040666573.1">
    <property type="nucleotide sequence ID" value="XM_040808640.1"/>
</dbReference>
<sequence length="569" mass="64854">MNLQQIAAEGVAFEIIPAGPRPLHKAFSIENGGCHTVGFCNFIPTEADQHGWGRRALQVYRSIPLAPPRDGWTRLQAEDMPPGRQHRAWESLTDPIKRISHDLAQSRPDLLAILALVYSFRVTPGSLDKAITRFNLQVNKGTADETQEGNSVGEPSKPRKRKRNPEAHLIGAWTAILANKKWTADFRKALEDNEYARTVPTISDPRGYQLQERMLASVNDYIFYLFESQKWKFNSTEMLDPAGYTSAGTGWKQLSDQVWGAGSLFREGNSDAGMIKLGQAQRAISAAVMDDSPQLMWRLWRICRYLYGICVSTKDDAHLKARFLVYLRDVRAATKGDHDPVSRVFDALAEMDMDCLVWALRIGHLRTLQSFQNFVGPGHPVVLSMWVYYMKQWNIGNVNHGMITQYYQSALETADRLTGPASHTAISILHDYTYFIYYTTDKKCSMEISDLGMRLYNRALSKLSQPCIWSNETQYFAFASQILAEYWFLQNNEELGRPYIYVGVQRLQGPDRECQIRAAMLLGQLRRWLLRWNRIGEAEEVRESISALKESMDGLLQDEIRVSSSQDES</sequence>
<proteinExistence type="predicted"/>
<dbReference type="VEuPathDB" id="FungiDB:ASPVEDRAFT_165930"/>
<evidence type="ECO:0008006" key="4">
    <source>
        <dbReference type="Google" id="ProtNLM"/>
    </source>
</evidence>
<organism evidence="2 3">
    <name type="scientific">Aspergillus versicolor CBS 583.65</name>
    <dbReference type="NCBI Taxonomy" id="1036611"/>
    <lineage>
        <taxon>Eukaryota</taxon>
        <taxon>Fungi</taxon>
        <taxon>Dikarya</taxon>
        <taxon>Ascomycota</taxon>
        <taxon>Pezizomycotina</taxon>
        <taxon>Eurotiomycetes</taxon>
        <taxon>Eurotiomycetidae</taxon>
        <taxon>Eurotiales</taxon>
        <taxon>Aspergillaceae</taxon>
        <taxon>Aspergillus</taxon>
        <taxon>Aspergillus subgen. Nidulantes</taxon>
    </lineage>
</organism>
<evidence type="ECO:0000313" key="2">
    <source>
        <dbReference type="EMBL" id="OJJ00811.1"/>
    </source>
</evidence>
<evidence type="ECO:0000256" key="1">
    <source>
        <dbReference type="SAM" id="MobiDB-lite"/>
    </source>
</evidence>
<accession>A0A1L9PH22</accession>
<gene>
    <name evidence="2" type="ORF">ASPVEDRAFT_165930</name>
</gene>
<feature type="region of interest" description="Disordered" evidence="1">
    <location>
        <begin position="142"/>
        <end position="165"/>
    </location>
</feature>
<evidence type="ECO:0000313" key="3">
    <source>
        <dbReference type="Proteomes" id="UP000184073"/>
    </source>
</evidence>
<dbReference type="AlphaFoldDB" id="A0A1L9PH22"/>
<keyword evidence="3" id="KW-1185">Reference proteome</keyword>
<name>A0A1L9PH22_ASPVE</name>
<dbReference type="Proteomes" id="UP000184073">
    <property type="component" value="Unassembled WGS sequence"/>
</dbReference>
<reference evidence="3" key="1">
    <citation type="journal article" date="2017" name="Genome Biol.">
        <title>Comparative genomics reveals high biological diversity and specific adaptations in the industrially and medically important fungal genus Aspergillus.</title>
        <authorList>
            <person name="de Vries R.P."/>
            <person name="Riley R."/>
            <person name="Wiebenga A."/>
            <person name="Aguilar-Osorio G."/>
            <person name="Amillis S."/>
            <person name="Uchima C.A."/>
            <person name="Anderluh G."/>
            <person name="Asadollahi M."/>
            <person name="Askin M."/>
            <person name="Barry K."/>
            <person name="Battaglia E."/>
            <person name="Bayram O."/>
            <person name="Benocci T."/>
            <person name="Braus-Stromeyer S.A."/>
            <person name="Caldana C."/>
            <person name="Canovas D."/>
            <person name="Cerqueira G.C."/>
            <person name="Chen F."/>
            <person name="Chen W."/>
            <person name="Choi C."/>
            <person name="Clum A."/>
            <person name="Dos Santos R.A."/>
            <person name="Damasio A.R."/>
            <person name="Diallinas G."/>
            <person name="Emri T."/>
            <person name="Fekete E."/>
            <person name="Flipphi M."/>
            <person name="Freyberg S."/>
            <person name="Gallo A."/>
            <person name="Gournas C."/>
            <person name="Habgood R."/>
            <person name="Hainaut M."/>
            <person name="Harispe M.L."/>
            <person name="Henrissat B."/>
            <person name="Hilden K.S."/>
            <person name="Hope R."/>
            <person name="Hossain A."/>
            <person name="Karabika E."/>
            <person name="Karaffa L."/>
            <person name="Karanyi Z."/>
            <person name="Krasevec N."/>
            <person name="Kuo A."/>
            <person name="Kusch H."/>
            <person name="LaButti K."/>
            <person name="Lagendijk E.L."/>
            <person name="Lapidus A."/>
            <person name="Levasseur A."/>
            <person name="Lindquist E."/>
            <person name="Lipzen A."/>
            <person name="Logrieco A.F."/>
            <person name="MacCabe A."/>
            <person name="Maekelae M.R."/>
            <person name="Malavazi I."/>
            <person name="Melin P."/>
            <person name="Meyer V."/>
            <person name="Mielnichuk N."/>
            <person name="Miskei M."/>
            <person name="Molnar A.P."/>
            <person name="Mule G."/>
            <person name="Ngan C.Y."/>
            <person name="Orejas M."/>
            <person name="Orosz E."/>
            <person name="Ouedraogo J.P."/>
            <person name="Overkamp K.M."/>
            <person name="Park H.-S."/>
            <person name="Perrone G."/>
            <person name="Piumi F."/>
            <person name="Punt P.J."/>
            <person name="Ram A.F."/>
            <person name="Ramon A."/>
            <person name="Rauscher S."/>
            <person name="Record E."/>
            <person name="Riano-Pachon D.M."/>
            <person name="Robert V."/>
            <person name="Roehrig J."/>
            <person name="Ruller R."/>
            <person name="Salamov A."/>
            <person name="Salih N.S."/>
            <person name="Samson R.A."/>
            <person name="Sandor E."/>
            <person name="Sanguinetti M."/>
            <person name="Schuetze T."/>
            <person name="Sepcic K."/>
            <person name="Shelest E."/>
            <person name="Sherlock G."/>
            <person name="Sophianopoulou V."/>
            <person name="Squina F.M."/>
            <person name="Sun H."/>
            <person name="Susca A."/>
            <person name="Todd R.B."/>
            <person name="Tsang A."/>
            <person name="Unkles S.E."/>
            <person name="van de Wiele N."/>
            <person name="van Rossen-Uffink D."/>
            <person name="Oliveira J.V."/>
            <person name="Vesth T.C."/>
            <person name="Visser J."/>
            <person name="Yu J.-H."/>
            <person name="Zhou M."/>
            <person name="Andersen M.R."/>
            <person name="Archer D.B."/>
            <person name="Baker S.E."/>
            <person name="Benoit I."/>
            <person name="Brakhage A.A."/>
            <person name="Braus G.H."/>
            <person name="Fischer R."/>
            <person name="Frisvad J.C."/>
            <person name="Goldman G.H."/>
            <person name="Houbraken J."/>
            <person name="Oakley B."/>
            <person name="Pocsi I."/>
            <person name="Scazzocchio C."/>
            <person name="Seiboth B."/>
            <person name="vanKuyk P.A."/>
            <person name="Wortman J."/>
            <person name="Dyer P.S."/>
            <person name="Grigoriev I.V."/>
        </authorList>
    </citation>
    <scope>NUCLEOTIDE SEQUENCE [LARGE SCALE GENOMIC DNA]</scope>
    <source>
        <strain evidence="3">CBS 583.65</strain>
    </source>
</reference>
<dbReference type="OrthoDB" id="4490540at2759"/>
<dbReference type="GeneID" id="63724151"/>
<dbReference type="EMBL" id="KV878127">
    <property type="protein sequence ID" value="OJJ00811.1"/>
    <property type="molecule type" value="Genomic_DNA"/>
</dbReference>